<reference evidence="1 2" key="1">
    <citation type="submission" date="2022-01" db="EMBL/GenBank/DDBJ databases">
        <title>Novel bile acid biosynthetic pathways are enriched in the microbiome of centenarians.</title>
        <authorList>
            <person name="Sato Y."/>
            <person name="Atarashi K."/>
            <person name="Plichta R.D."/>
            <person name="Arai Y."/>
            <person name="Sasajima S."/>
            <person name="Kearney M.S."/>
            <person name="Suda W."/>
            <person name="Takeshita K."/>
            <person name="Sasaki T."/>
            <person name="Okamoto S."/>
            <person name="Skelly N.A."/>
            <person name="Okamura Y."/>
            <person name="Vlamakis H."/>
            <person name="Li Y."/>
            <person name="Tanoue T."/>
            <person name="Takei H."/>
            <person name="Nittono H."/>
            <person name="Narushima S."/>
            <person name="Irie J."/>
            <person name="Itoh H."/>
            <person name="Moriya K."/>
            <person name="Sugiura Y."/>
            <person name="Suematsu M."/>
            <person name="Moritoki N."/>
            <person name="Shibata S."/>
            <person name="Littman R.D."/>
            <person name="Fischbach A.M."/>
            <person name="Uwamino Y."/>
            <person name="Inoue T."/>
            <person name="Honda A."/>
            <person name="Hattori M."/>
            <person name="Murai T."/>
            <person name="Xavier J.R."/>
            <person name="Hirose N."/>
            <person name="Honda K."/>
        </authorList>
    </citation>
    <scope>NUCLEOTIDE SEQUENCE [LARGE SCALE GENOMIC DNA]</scope>
    <source>
        <strain evidence="1 2">CE91-St30</strain>
    </source>
</reference>
<accession>A0ABM7WF98</accession>
<evidence type="ECO:0000313" key="2">
    <source>
        <dbReference type="Proteomes" id="UP001320544"/>
    </source>
</evidence>
<proteinExistence type="predicted"/>
<sequence>MSYYVETTDCDFTIKKENYGEAYRLLCELNARDELKTGGCYPPCETRPEHSKSIARNPNVWFAWMPWNYDEVFGSAVEILKAVGFSVEENEGGICFVSYDTKSGCEEEFMAALAPVVEKGSYIEWEGESYGDLYRYEFDGESMCILAGEMTWKAVG</sequence>
<evidence type="ECO:0000313" key="1">
    <source>
        <dbReference type="EMBL" id="BDE94865.1"/>
    </source>
</evidence>
<organism evidence="1 2">
    <name type="scientific">Raoultibacter timonensis</name>
    <dbReference type="NCBI Taxonomy" id="1907662"/>
    <lineage>
        <taxon>Bacteria</taxon>
        <taxon>Bacillati</taxon>
        <taxon>Actinomycetota</taxon>
        <taxon>Coriobacteriia</taxon>
        <taxon>Eggerthellales</taxon>
        <taxon>Eggerthellaceae</taxon>
        <taxon>Raoultibacter</taxon>
    </lineage>
</organism>
<keyword evidence="2" id="KW-1185">Reference proteome</keyword>
<protein>
    <recommendedName>
        <fullName evidence="3">YubB ferredoxin-like domain-containing protein</fullName>
    </recommendedName>
</protein>
<dbReference type="RefSeq" id="WP_244411392.1">
    <property type="nucleotide sequence ID" value="NZ_AP025564.1"/>
</dbReference>
<name>A0ABM7WF98_9ACTN</name>
<dbReference type="EMBL" id="AP025564">
    <property type="protein sequence ID" value="BDE94865.1"/>
    <property type="molecule type" value="Genomic_DNA"/>
</dbReference>
<gene>
    <name evidence="1" type="ORF">CE91St30_01980</name>
</gene>
<evidence type="ECO:0008006" key="3">
    <source>
        <dbReference type="Google" id="ProtNLM"/>
    </source>
</evidence>
<dbReference type="Proteomes" id="UP001320544">
    <property type="component" value="Chromosome"/>
</dbReference>